<evidence type="ECO:0000313" key="13">
    <source>
        <dbReference type="Proteomes" id="UP001181693"/>
    </source>
</evidence>
<feature type="transmembrane region" description="Helical" evidence="10">
    <location>
        <begin position="257"/>
        <end position="276"/>
    </location>
</feature>
<keyword evidence="4" id="KW-0716">Sensory transduction</keyword>
<gene>
    <name evidence="12" type="ORF">GDO54_017470</name>
</gene>
<feature type="transmembrane region" description="Helical" evidence="10">
    <location>
        <begin position="46"/>
        <end position="69"/>
    </location>
</feature>
<keyword evidence="6" id="KW-0297">G-protein coupled receptor</keyword>
<keyword evidence="13" id="KW-1185">Reference proteome</keyword>
<reference evidence="12" key="1">
    <citation type="thesis" date="2020" institute="ProQuest LLC" country="789 East Eisenhower Parkway, Ann Arbor, MI, USA">
        <title>Comparative Genomics and Chromosome Evolution.</title>
        <authorList>
            <person name="Mudd A.B."/>
        </authorList>
    </citation>
    <scope>NUCLEOTIDE SEQUENCE</scope>
    <source>
        <strain evidence="12">1538</strain>
        <tissue evidence="12">Blood</tissue>
    </source>
</reference>
<dbReference type="GO" id="GO:0005886">
    <property type="term" value="C:plasma membrane"/>
    <property type="evidence" value="ECO:0007669"/>
    <property type="project" value="UniProtKB-SubCell"/>
</dbReference>
<keyword evidence="5 10" id="KW-1133">Transmembrane helix</keyword>
<evidence type="ECO:0000256" key="7">
    <source>
        <dbReference type="ARBA" id="ARBA00023136"/>
    </source>
</evidence>
<keyword evidence="2" id="KW-1003">Cell membrane</keyword>
<feature type="transmembrane region" description="Helical" evidence="10">
    <location>
        <begin position="75"/>
        <end position="97"/>
    </location>
</feature>
<keyword evidence="8" id="KW-0675">Receptor</keyword>
<evidence type="ECO:0000256" key="3">
    <source>
        <dbReference type="ARBA" id="ARBA00022692"/>
    </source>
</evidence>
<dbReference type="Proteomes" id="UP001181693">
    <property type="component" value="Unassembled WGS sequence"/>
</dbReference>
<dbReference type="PROSITE" id="PS50262">
    <property type="entry name" value="G_PROTEIN_RECEP_F1_2"/>
    <property type="match status" value="1"/>
</dbReference>
<evidence type="ECO:0000256" key="9">
    <source>
        <dbReference type="ARBA" id="ARBA00023224"/>
    </source>
</evidence>
<feature type="transmembrane region" description="Helical" evidence="10">
    <location>
        <begin position="222"/>
        <end position="245"/>
    </location>
</feature>
<dbReference type="EMBL" id="DYDO01000007">
    <property type="protein sequence ID" value="DBA20720.1"/>
    <property type="molecule type" value="Genomic_DNA"/>
</dbReference>
<dbReference type="GO" id="GO:0004930">
    <property type="term" value="F:G protein-coupled receptor activity"/>
    <property type="evidence" value="ECO:0007669"/>
    <property type="project" value="UniProtKB-KW"/>
</dbReference>
<feature type="transmembrane region" description="Helical" evidence="10">
    <location>
        <begin position="118"/>
        <end position="140"/>
    </location>
</feature>
<dbReference type="Gene3D" id="1.20.1070.10">
    <property type="entry name" value="Rhodopsin 7-helix transmembrane proteins"/>
    <property type="match status" value="1"/>
</dbReference>
<dbReference type="SUPFAM" id="SSF81321">
    <property type="entry name" value="Family A G protein-coupled receptor-like"/>
    <property type="match status" value="1"/>
</dbReference>
<evidence type="ECO:0000256" key="6">
    <source>
        <dbReference type="ARBA" id="ARBA00023040"/>
    </source>
</evidence>
<dbReference type="InterPro" id="IPR000725">
    <property type="entry name" value="Olfact_rcpt"/>
</dbReference>
<dbReference type="PRINTS" id="PR00237">
    <property type="entry name" value="GPCRRHODOPSN"/>
</dbReference>
<evidence type="ECO:0000256" key="2">
    <source>
        <dbReference type="ARBA" id="ARBA00022475"/>
    </source>
</evidence>
<protein>
    <recommendedName>
        <fullName evidence="11">G-protein coupled receptors family 1 profile domain-containing protein</fullName>
    </recommendedName>
</protein>
<evidence type="ECO:0000256" key="5">
    <source>
        <dbReference type="ARBA" id="ARBA00022989"/>
    </source>
</evidence>
<dbReference type="GO" id="GO:0004984">
    <property type="term" value="F:olfactory receptor activity"/>
    <property type="evidence" value="ECO:0007669"/>
    <property type="project" value="InterPro"/>
</dbReference>
<feature type="domain" description="G-protein coupled receptors family 1 profile" evidence="11">
    <location>
        <begin position="25"/>
        <end position="274"/>
    </location>
</feature>
<comment type="caution">
    <text evidence="12">The sequence shown here is derived from an EMBL/GenBank/DDBJ whole genome shotgun (WGS) entry which is preliminary data.</text>
</comment>
<dbReference type="AlphaFoldDB" id="A0AAV3A6P8"/>
<evidence type="ECO:0000256" key="1">
    <source>
        <dbReference type="ARBA" id="ARBA00004651"/>
    </source>
</evidence>
<dbReference type="PANTHER" id="PTHR26452">
    <property type="entry name" value="OLFACTORY RECEPTOR"/>
    <property type="match status" value="1"/>
</dbReference>
<dbReference type="Pfam" id="PF13853">
    <property type="entry name" value="7tm_4"/>
    <property type="match status" value="1"/>
</dbReference>
<dbReference type="InterPro" id="IPR017452">
    <property type="entry name" value="GPCR_Rhodpsn_7TM"/>
</dbReference>
<proteinExistence type="predicted"/>
<feature type="transmembrane region" description="Helical" evidence="10">
    <location>
        <begin position="180"/>
        <end position="210"/>
    </location>
</feature>
<dbReference type="FunFam" id="1.20.1070.10:FF:000015">
    <property type="entry name" value="Olfactory receptor"/>
    <property type="match status" value="1"/>
</dbReference>
<accession>A0AAV3A6P8</accession>
<keyword evidence="3 10" id="KW-0812">Transmembrane</keyword>
<evidence type="ECO:0000313" key="12">
    <source>
        <dbReference type="EMBL" id="DBA20720.1"/>
    </source>
</evidence>
<dbReference type="InterPro" id="IPR050516">
    <property type="entry name" value="Olfactory_GPCR"/>
</dbReference>
<evidence type="ECO:0000256" key="8">
    <source>
        <dbReference type="ARBA" id="ARBA00023170"/>
    </source>
</evidence>
<keyword evidence="9" id="KW-0807">Transducer</keyword>
<evidence type="ECO:0000256" key="4">
    <source>
        <dbReference type="ARBA" id="ARBA00022725"/>
    </source>
</evidence>
<dbReference type="InterPro" id="IPR000276">
    <property type="entry name" value="GPCR_Rhodpsn"/>
</dbReference>
<keyword evidence="4" id="KW-0552">Olfaction</keyword>
<dbReference type="CDD" id="cd13954">
    <property type="entry name" value="7tmA_OR"/>
    <property type="match status" value="1"/>
</dbReference>
<evidence type="ECO:0000256" key="10">
    <source>
        <dbReference type="SAM" id="Phobius"/>
    </source>
</evidence>
<evidence type="ECO:0000259" key="11">
    <source>
        <dbReference type="PROSITE" id="PS50262"/>
    </source>
</evidence>
<sequence>MSDHPELQLPIFLMVFIMYLLALSGNLTIIPLVCLDHGLHTPMYFFLVNLSILDICCSTVTLQVIITFISADNTISFTTCIVQILIFLCTTCNELLILAAMSYDRYVAICKPLHYNQIINFGTCKLLAAICWACGILESIPSLLQLRKLKCFISNRINHFFCDIVPLIKLSCDDTSVLQLYILIVGNFVDAILPFVLTSISYAFIIATILKIPSSSGRQKAFYTCSSHLIVVIMLYTSLAIQYLRPNSMVDLSSAKLSSLFNTAVAPVLNPLIYSLKNKDVKAALRRRKKLIIRSHKQM</sequence>
<name>A0AAV3A6P8_PYXAD</name>
<comment type="subcellular location">
    <subcellularLocation>
        <location evidence="1">Cell membrane</location>
        <topology evidence="1">Multi-pass membrane protein</topology>
    </subcellularLocation>
</comment>
<keyword evidence="7 10" id="KW-0472">Membrane</keyword>
<dbReference type="PRINTS" id="PR00245">
    <property type="entry name" value="OLFACTORYR"/>
</dbReference>
<organism evidence="12 13">
    <name type="scientific">Pyxicephalus adspersus</name>
    <name type="common">African bullfrog</name>
    <dbReference type="NCBI Taxonomy" id="30357"/>
    <lineage>
        <taxon>Eukaryota</taxon>
        <taxon>Metazoa</taxon>
        <taxon>Chordata</taxon>
        <taxon>Craniata</taxon>
        <taxon>Vertebrata</taxon>
        <taxon>Euteleostomi</taxon>
        <taxon>Amphibia</taxon>
        <taxon>Batrachia</taxon>
        <taxon>Anura</taxon>
        <taxon>Neobatrachia</taxon>
        <taxon>Ranoidea</taxon>
        <taxon>Pyxicephalidae</taxon>
        <taxon>Pyxicephalinae</taxon>
        <taxon>Pyxicephalus</taxon>
    </lineage>
</organism>
<feature type="transmembrane region" description="Helical" evidence="10">
    <location>
        <begin position="12"/>
        <end position="34"/>
    </location>
</feature>